<organism evidence="2 3">
    <name type="scientific">Bacillus infantis</name>
    <dbReference type="NCBI Taxonomy" id="324767"/>
    <lineage>
        <taxon>Bacteria</taxon>
        <taxon>Bacillati</taxon>
        <taxon>Bacillota</taxon>
        <taxon>Bacilli</taxon>
        <taxon>Bacillales</taxon>
        <taxon>Bacillaceae</taxon>
        <taxon>Bacillus</taxon>
    </lineage>
</organism>
<dbReference type="RefSeq" id="WP_148950629.1">
    <property type="nucleotide sequence ID" value="NZ_JAWPEO010000008.1"/>
</dbReference>
<reference evidence="2 3" key="1">
    <citation type="submission" date="2019-08" db="EMBL/GenBank/DDBJ databases">
        <title>Bacillus genomes from the desert of Cuatro Cienegas, Coahuila.</title>
        <authorList>
            <person name="Olmedo-Alvarez G."/>
        </authorList>
    </citation>
    <scope>NUCLEOTIDE SEQUENCE [LARGE SCALE GENOMIC DNA]</scope>
    <source>
        <strain evidence="2 3">CH37_1T</strain>
    </source>
</reference>
<gene>
    <name evidence="2" type="ORF">FZD47_19700</name>
</gene>
<protein>
    <recommendedName>
        <fullName evidence="4">DUF3784 domain-containing protein</fullName>
    </recommendedName>
</protein>
<feature type="transmembrane region" description="Helical" evidence="1">
    <location>
        <begin position="6"/>
        <end position="23"/>
    </location>
</feature>
<accession>A0A5D4SHW6</accession>
<proteinExistence type="predicted"/>
<dbReference type="Proteomes" id="UP000323732">
    <property type="component" value="Unassembled WGS sequence"/>
</dbReference>
<keyword evidence="1" id="KW-0812">Transmembrane</keyword>
<evidence type="ECO:0008006" key="4">
    <source>
        <dbReference type="Google" id="ProtNLM"/>
    </source>
</evidence>
<sequence length="102" mass="12213">MPTFLVVNLCIVLVLSAIMSYITKNGEKKDKGFVLSYYQLSHRRKVIRSLWELPFLILFLILMFYLTDLETIYMLSLSALLFFVFIGQFCYNYYKWKQQEKA</sequence>
<evidence type="ECO:0000313" key="2">
    <source>
        <dbReference type="EMBL" id="TYS62291.1"/>
    </source>
</evidence>
<feature type="transmembrane region" description="Helical" evidence="1">
    <location>
        <begin position="72"/>
        <end position="94"/>
    </location>
</feature>
<name>A0A5D4SHW6_9BACI</name>
<keyword evidence="1" id="KW-1133">Transmembrane helix</keyword>
<dbReference type="AlphaFoldDB" id="A0A5D4SHW6"/>
<feature type="transmembrane region" description="Helical" evidence="1">
    <location>
        <begin position="49"/>
        <end position="66"/>
    </location>
</feature>
<evidence type="ECO:0000313" key="3">
    <source>
        <dbReference type="Proteomes" id="UP000323732"/>
    </source>
</evidence>
<dbReference type="EMBL" id="VTES01000005">
    <property type="protein sequence ID" value="TYS62291.1"/>
    <property type="molecule type" value="Genomic_DNA"/>
</dbReference>
<keyword evidence="1" id="KW-0472">Membrane</keyword>
<evidence type="ECO:0000256" key="1">
    <source>
        <dbReference type="SAM" id="Phobius"/>
    </source>
</evidence>
<comment type="caution">
    <text evidence="2">The sequence shown here is derived from an EMBL/GenBank/DDBJ whole genome shotgun (WGS) entry which is preliminary data.</text>
</comment>